<keyword evidence="10" id="KW-1185">Reference proteome</keyword>
<evidence type="ECO:0000256" key="1">
    <source>
        <dbReference type="ARBA" id="ARBA00002689"/>
    </source>
</evidence>
<evidence type="ECO:0000256" key="6">
    <source>
        <dbReference type="ARBA" id="ARBA00022989"/>
    </source>
</evidence>
<dbReference type="Bgee" id="FBgn0072411">
    <property type="expression patterns" value="Expressed in male reproductive system and 1 other cell type or tissue"/>
</dbReference>
<dbReference type="OMA" id="TRTTDKC"/>
<dbReference type="Proteomes" id="UP000001819">
    <property type="component" value="Chromosome 3"/>
</dbReference>
<evidence type="ECO:0000313" key="11">
    <source>
        <dbReference type="RefSeq" id="XP_001360897.1"/>
    </source>
</evidence>
<dbReference type="InterPro" id="IPR007512">
    <property type="entry name" value="Mic10"/>
</dbReference>
<evidence type="ECO:0000256" key="9">
    <source>
        <dbReference type="RuleBase" id="RU363011"/>
    </source>
</evidence>
<feature type="transmembrane region" description="Helical" evidence="9">
    <location>
        <begin position="33"/>
        <end position="51"/>
    </location>
</feature>
<keyword evidence="7 9" id="KW-0496">Mitochondrion</keyword>
<evidence type="ECO:0000313" key="12">
    <source>
        <dbReference type="RefSeq" id="XP_015039807.1"/>
    </source>
</evidence>
<evidence type="ECO:0000256" key="4">
    <source>
        <dbReference type="ARBA" id="ARBA00022692"/>
    </source>
</evidence>
<dbReference type="KEGG" id="dpo:4804319"/>
<comment type="subunit">
    <text evidence="9">Component of the mitochondrial contact site and cristae organizing system (MICOS) complex.</text>
</comment>
<keyword evidence="6 9" id="KW-1133">Transmembrane helix</keyword>
<comment type="subcellular location">
    <subcellularLocation>
        <location evidence="2 9">Mitochondrion inner membrane</location>
        <topology evidence="2 9">Single-pass membrane protein</topology>
    </subcellularLocation>
</comment>
<evidence type="ECO:0000256" key="3">
    <source>
        <dbReference type="ARBA" id="ARBA00006792"/>
    </source>
</evidence>
<name>A0A6I8UTZ8_DROPS</name>
<gene>
    <name evidence="11 12" type="primary">LOC4804319</name>
</gene>
<comment type="similarity">
    <text evidence="3 9">Belongs to the MICOS complex subunit Mic10 family.</text>
</comment>
<sequence length="86" mass="9494">MSKDQKSLEAKKLEAARVAESSSKTNDKCITDFLMKGASGLIIGTVFTVFFTRPRTYPIWLGLGVGMGLAYDCCQKRLATVDDNQR</sequence>
<keyword evidence="8 9" id="KW-0472">Membrane</keyword>
<dbReference type="GO" id="GO:0061617">
    <property type="term" value="C:MICOS complex"/>
    <property type="evidence" value="ECO:0007669"/>
    <property type="project" value="UniProtKB-UniRule"/>
</dbReference>
<dbReference type="Pfam" id="PF04418">
    <property type="entry name" value="DUF543"/>
    <property type="match status" value="1"/>
</dbReference>
<dbReference type="RefSeq" id="XP_001360897.1">
    <property type="nucleotide sequence ID" value="XM_001360860.3"/>
</dbReference>
<keyword evidence="4 9" id="KW-0812">Transmembrane</keyword>
<comment type="function">
    <text evidence="1 9">Component of the MICOS complex, a large protein complex of the mitochondrial inner membrane that plays crucial roles in the maintenance of crista junctions, inner membrane architecture, and formation of contact sites to the outer membrane.</text>
</comment>
<keyword evidence="5 9" id="KW-0999">Mitochondrion inner membrane</keyword>
<dbReference type="AlphaFoldDB" id="A0A6I8UTZ8"/>
<reference evidence="10" key="1">
    <citation type="submission" date="2024-06" db="UniProtKB">
        <authorList>
            <consortium name="RefSeq"/>
        </authorList>
    </citation>
    <scope>NUCLEOTIDE SEQUENCE [LARGE SCALE GENOMIC DNA]</scope>
    <source>
        <strain evidence="10">MV2-25</strain>
    </source>
</reference>
<accession>A0A6I8UTZ8</accession>
<evidence type="ECO:0000256" key="5">
    <source>
        <dbReference type="ARBA" id="ARBA00022792"/>
    </source>
</evidence>
<evidence type="ECO:0000256" key="2">
    <source>
        <dbReference type="ARBA" id="ARBA00004434"/>
    </source>
</evidence>
<reference evidence="11 12" key="2">
    <citation type="submission" date="2025-04" db="UniProtKB">
        <authorList>
            <consortium name="RefSeq"/>
        </authorList>
    </citation>
    <scope>IDENTIFICATION</scope>
    <source>
        <strain evidence="11 12">MV-25-SWS-2005</strain>
        <strain evidence="10">MV2-25</strain>
        <tissue evidence="11 12">Whole body</tissue>
    </source>
</reference>
<proteinExistence type="inferred from homology"/>
<evidence type="ECO:0000256" key="7">
    <source>
        <dbReference type="ARBA" id="ARBA00023128"/>
    </source>
</evidence>
<dbReference type="RefSeq" id="XP_015039807.1">
    <property type="nucleotide sequence ID" value="XM_015184321.2"/>
</dbReference>
<organism evidence="10 11">
    <name type="scientific">Drosophila pseudoobscura pseudoobscura</name>
    <name type="common">Fruit fly</name>
    <dbReference type="NCBI Taxonomy" id="46245"/>
    <lineage>
        <taxon>Eukaryota</taxon>
        <taxon>Metazoa</taxon>
        <taxon>Ecdysozoa</taxon>
        <taxon>Arthropoda</taxon>
        <taxon>Hexapoda</taxon>
        <taxon>Insecta</taxon>
        <taxon>Pterygota</taxon>
        <taxon>Neoptera</taxon>
        <taxon>Endopterygota</taxon>
        <taxon>Diptera</taxon>
        <taxon>Brachycera</taxon>
        <taxon>Muscomorpha</taxon>
        <taxon>Ephydroidea</taxon>
        <taxon>Drosophilidae</taxon>
        <taxon>Drosophila</taxon>
        <taxon>Sophophora</taxon>
    </lineage>
</organism>
<dbReference type="GeneID" id="4804319"/>
<evidence type="ECO:0000313" key="10">
    <source>
        <dbReference type="Proteomes" id="UP000001819"/>
    </source>
</evidence>
<dbReference type="PANTHER" id="PTHR21304">
    <property type="entry name" value="MICOS COMPLEX SUBUNIT MIC10"/>
    <property type="match status" value="1"/>
</dbReference>
<protein>
    <recommendedName>
        <fullName evidence="9">MICOS complex subunit MIC10</fullName>
    </recommendedName>
</protein>
<dbReference type="PANTHER" id="PTHR21304:SF0">
    <property type="entry name" value="MICOS COMPLEX SUBUNIT MIC10"/>
    <property type="match status" value="1"/>
</dbReference>
<evidence type="ECO:0000256" key="8">
    <source>
        <dbReference type="ARBA" id="ARBA00023136"/>
    </source>
</evidence>